<keyword evidence="3 18" id="KW-0812">Transmembrane</keyword>
<dbReference type="SMART" id="SM00303">
    <property type="entry name" value="GPS"/>
    <property type="match status" value="1"/>
</dbReference>
<comment type="function">
    <text evidence="14">Orphan adhesion G-protein coupled receptor (aGPCR). Ligand binding causes a conformation change that triggers signaling via guanine nucleotide-binding proteins (G proteins) and modulates the activity of downstream effectors, such as adenylate cyclase. ADGRG4 is coupled to G(s) G proteins and mediates activation of adenylate cyclase activity. May be act as sensor of mechanical forces.</text>
</comment>
<keyword evidence="7 18" id="KW-0472">Membrane</keyword>
<dbReference type="GeneID" id="103672853"/>
<feature type="region of interest" description="Disordered" evidence="17">
    <location>
        <begin position="3057"/>
        <end position="3079"/>
    </location>
</feature>
<dbReference type="Gene3D" id="2.60.220.50">
    <property type="match status" value="1"/>
</dbReference>
<feature type="chain" id="PRO_5035441755" description="Adhesion G-protein coupled receptor G4" evidence="19">
    <location>
        <begin position="28"/>
        <end position="3079"/>
    </location>
</feature>
<feature type="region of interest" description="Disordered" evidence="17">
    <location>
        <begin position="888"/>
        <end position="966"/>
    </location>
</feature>
<evidence type="ECO:0000256" key="6">
    <source>
        <dbReference type="ARBA" id="ARBA00023040"/>
    </source>
</evidence>
<feature type="compositionally biased region" description="Polar residues" evidence="17">
    <location>
        <begin position="1018"/>
        <end position="1027"/>
    </location>
</feature>
<keyword evidence="4 19" id="KW-0732">Signal</keyword>
<evidence type="ECO:0000256" key="16">
    <source>
        <dbReference type="PROSITE-ProRule" id="PRU01172"/>
    </source>
</evidence>
<dbReference type="InterPro" id="IPR000203">
    <property type="entry name" value="GPS"/>
</dbReference>
<evidence type="ECO:0000256" key="14">
    <source>
        <dbReference type="ARBA" id="ARBA00093368"/>
    </source>
</evidence>
<feature type="region of interest" description="Disordered" evidence="17">
    <location>
        <begin position="1202"/>
        <end position="1290"/>
    </location>
</feature>
<dbReference type="Proteomes" id="UP000261680">
    <property type="component" value="Chromosome X"/>
</dbReference>
<evidence type="ECO:0000256" key="12">
    <source>
        <dbReference type="ARBA" id="ARBA00069919"/>
    </source>
</evidence>
<dbReference type="PROSITE" id="PS50221">
    <property type="entry name" value="GAIN_B"/>
    <property type="match status" value="1"/>
</dbReference>
<feature type="compositionally biased region" description="Polar residues" evidence="17">
    <location>
        <begin position="1276"/>
        <end position="1290"/>
    </location>
</feature>
<dbReference type="PROSITE" id="PS50261">
    <property type="entry name" value="G_PROTEIN_RECEP_F2_4"/>
    <property type="match status" value="1"/>
</dbReference>
<dbReference type="OrthoDB" id="10037534at2759"/>
<dbReference type="InterPro" id="IPR017981">
    <property type="entry name" value="GPCR_2-like_7TM"/>
</dbReference>
<keyword evidence="5 18" id="KW-1133">Transmembrane helix</keyword>
<evidence type="ECO:0000256" key="15">
    <source>
        <dbReference type="ARBA" id="ARBA00093577"/>
    </source>
</evidence>
<evidence type="ECO:0000256" key="11">
    <source>
        <dbReference type="ARBA" id="ARBA00023224"/>
    </source>
</evidence>
<dbReference type="SUPFAM" id="SSF49899">
    <property type="entry name" value="Concanavalin A-like lectins/glucanases"/>
    <property type="match status" value="1"/>
</dbReference>
<feature type="transmembrane region" description="Helical" evidence="18">
    <location>
        <begin position="2891"/>
        <end position="2910"/>
    </location>
</feature>
<dbReference type="GO" id="GO:0004930">
    <property type="term" value="F:G protein-coupled receptor activity"/>
    <property type="evidence" value="ECO:0007669"/>
    <property type="project" value="UniProtKB-KW"/>
</dbReference>
<feature type="transmembrane region" description="Helical" evidence="18">
    <location>
        <begin position="2799"/>
        <end position="2821"/>
    </location>
</feature>
<feature type="region of interest" description="Disordered" evidence="17">
    <location>
        <begin position="673"/>
        <end position="701"/>
    </location>
</feature>
<evidence type="ECO:0000256" key="13">
    <source>
        <dbReference type="ARBA" id="ARBA00082055"/>
    </source>
</evidence>
<evidence type="ECO:0000256" key="10">
    <source>
        <dbReference type="ARBA" id="ARBA00023180"/>
    </source>
</evidence>
<feature type="domain" description="Pentraxin (PTX)" evidence="22">
    <location>
        <begin position="33"/>
        <end position="232"/>
    </location>
</feature>
<dbReference type="PRINTS" id="PR00249">
    <property type="entry name" value="GPCRSECRETIN"/>
</dbReference>
<feature type="compositionally biased region" description="Polar residues" evidence="17">
    <location>
        <begin position="889"/>
        <end position="929"/>
    </location>
</feature>
<feature type="region of interest" description="Disordered" evidence="17">
    <location>
        <begin position="1489"/>
        <end position="1518"/>
    </location>
</feature>
<reference evidence="24" key="2">
    <citation type="submission" date="2025-08" db="UniProtKB">
        <authorList>
            <consortium name="RefSeq"/>
        </authorList>
    </citation>
    <scope>IDENTIFICATION</scope>
    <source>
        <tissue evidence="24">Whole blood</tissue>
    </source>
</reference>
<dbReference type="PROSITE" id="PS51828">
    <property type="entry name" value="PTX_2"/>
    <property type="match status" value="1"/>
</dbReference>
<feature type="transmembrane region" description="Helical" evidence="18">
    <location>
        <begin position="2848"/>
        <end position="2870"/>
    </location>
</feature>
<proteinExistence type="inferred from homology"/>
<name>A0A8M1FKY1_URSMA</name>
<dbReference type="FunFam" id="2.60.220.50:FF:000018">
    <property type="entry name" value="Adhesion G protein-coupled receptor G6"/>
    <property type="match status" value="1"/>
</dbReference>
<gene>
    <name evidence="24" type="primary">ADGRG4</name>
</gene>
<evidence type="ECO:0000259" key="20">
    <source>
        <dbReference type="PROSITE" id="PS50221"/>
    </source>
</evidence>
<evidence type="ECO:0000313" key="23">
    <source>
        <dbReference type="Proteomes" id="UP000261680"/>
    </source>
</evidence>
<feature type="compositionally biased region" description="Polar residues" evidence="17">
    <location>
        <begin position="2054"/>
        <end position="2081"/>
    </location>
</feature>
<keyword evidence="6" id="KW-0297">G-protein coupled receptor</keyword>
<evidence type="ECO:0000256" key="3">
    <source>
        <dbReference type="ARBA" id="ARBA00022692"/>
    </source>
</evidence>
<feature type="region of interest" description="Disordered" evidence="17">
    <location>
        <begin position="1145"/>
        <end position="1165"/>
    </location>
</feature>
<feature type="compositionally biased region" description="Low complexity" evidence="17">
    <location>
        <begin position="679"/>
        <end position="696"/>
    </location>
</feature>
<comment type="subcellular location">
    <subcellularLocation>
        <location evidence="1">Membrane</location>
        <topology evidence="1">Multi-pass membrane protein</topology>
    </subcellularLocation>
</comment>
<feature type="region of interest" description="Disordered" evidence="17">
    <location>
        <begin position="454"/>
        <end position="483"/>
    </location>
</feature>
<dbReference type="PANTHER" id="PTHR12011">
    <property type="entry name" value="ADHESION G-PROTEIN COUPLED RECEPTOR"/>
    <property type="match status" value="1"/>
</dbReference>
<dbReference type="PANTHER" id="PTHR12011:SF277">
    <property type="entry name" value="ADHESION G-PROTEIN COUPLED RECEPTOR G4"/>
    <property type="match status" value="1"/>
</dbReference>
<feature type="region of interest" description="Disordered" evidence="17">
    <location>
        <begin position="998"/>
        <end position="1037"/>
    </location>
</feature>
<accession>A0A8M1FKY1</accession>
<dbReference type="GO" id="GO:0007166">
    <property type="term" value="P:cell surface receptor signaling pathway"/>
    <property type="evidence" value="ECO:0007669"/>
    <property type="project" value="InterPro"/>
</dbReference>
<evidence type="ECO:0000256" key="8">
    <source>
        <dbReference type="ARBA" id="ARBA00023157"/>
    </source>
</evidence>
<feature type="compositionally biased region" description="Low complexity" evidence="17">
    <location>
        <begin position="795"/>
        <end position="810"/>
    </location>
</feature>
<dbReference type="SMART" id="SM00159">
    <property type="entry name" value="PTX"/>
    <property type="match status" value="1"/>
</dbReference>
<evidence type="ECO:0000256" key="4">
    <source>
        <dbReference type="ARBA" id="ARBA00022729"/>
    </source>
</evidence>
<evidence type="ECO:0000256" key="5">
    <source>
        <dbReference type="ARBA" id="ARBA00022989"/>
    </source>
</evidence>
<feature type="compositionally biased region" description="Low complexity" evidence="17">
    <location>
        <begin position="998"/>
        <end position="1017"/>
    </location>
</feature>
<evidence type="ECO:0000256" key="2">
    <source>
        <dbReference type="ARBA" id="ARBA00007343"/>
    </source>
</evidence>
<feature type="region of interest" description="Disordered" evidence="17">
    <location>
        <begin position="2054"/>
        <end position="2097"/>
    </location>
</feature>
<dbReference type="SUPFAM" id="SSF81321">
    <property type="entry name" value="Family A G protein-coupled receptor-like"/>
    <property type="match status" value="1"/>
</dbReference>
<dbReference type="InterPro" id="IPR017983">
    <property type="entry name" value="GPCR_2_secretin-like_CS"/>
</dbReference>
<feature type="transmembrane region" description="Helical" evidence="18">
    <location>
        <begin position="2916"/>
        <end position="2938"/>
    </location>
</feature>
<keyword evidence="8" id="KW-1015">Disulfide bond</keyword>
<feature type="compositionally biased region" description="Low complexity" evidence="17">
    <location>
        <begin position="458"/>
        <end position="471"/>
    </location>
</feature>
<dbReference type="Gene3D" id="2.60.120.200">
    <property type="match status" value="1"/>
</dbReference>
<dbReference type="InterPro" id="IPR000832">
    <property type="entry name" value="GPCR_2_secretin-like"/>
</dbReference>
<dbReference type="InterPro" id="IPR046338">
    <property type="entry name" value="GAIN_dom_sf"/>
</dbReference>
<feature type="compositionally biased region" description="Polar residues" evidence="17">
    <location>
        <begin position="1202"/>
        <end position="1263"/>
    </location>
</feature>
<dbReference type="GO" id="GO:0005886">
    <property type="term" value="C:plasma membrane"/>
    <property type="evidence" value="ECO:0007669"/>
    <property type="project" value="TreeGrafter"/>
</dbReference>
<evidence type="ECO:0000256" key="19">
    <source>
        <dbReference type="SAM" id="SignalP"/>
    </source>
</evidence>
<dbReference type="KEGG" id="umr:103672853"/>
<reference evidence="23" key="1">
    <citation type="submission" date="2024-06" db="UniProtKB">
        <authorList>
            <consortium name="RefSeq"/>
        </authorList>
    </citation>
    <scope>NUCLEOTIDE SEQUENCE [LARGE SCALE GENOMIC DNA]</scope>
</reference>
<dbReference type="FunFam" id="2.60.120.200:FF:000172">
    <property type="entry name" value="Adhesion G protein-coupled receptor G4"/>
    <property type="match status" value="1"/>
</dbReference>
<feature type="region of interest" description="Disordered" evidence="17">
    <location>
        <begin position="791"/>
        <end position="837"/>
    </location>
</feature>
<keyword evidence="23" id="KW-1185">Reference proteome</keyword>
<dbReference type="CTD" id="139378"/>
<feature type="signal peptide" evidence="19">
    <location>
        <begin position="1"/>
        <end position="27"/>
    </location>
</feature>
<dbReference type="InterPro" id="IPR001759">
    <property type="entry name" value="PTX_dom"/>
</dbReference>
<evidence type="ECO:0000256" key="9">
    <source>
        <dbReference type="ARBA" id="ARBA00023170"/>
    </source>
</evidence>
<evidence type="ECO:0000256" key="7">
    <source>
        <dbReference type="ARBA" id="ARBA00023136"/>
    </source>
</evidence>
<keyword evidence="11" id="KW-0807">Transducer</keyword>
<protein>
    <recommendedName>
        <fullName evidence="12">Adhesion G-protein coupled receptor G4</fullName>
    </recommendedName>
    <alternativeName>
        <fullName evidence="13">G-protein coupled receptor 112</fullName>
    </alternativeName>
</protein>
<evidence type="ECO:0000259" key="21">
    <source>
        <dbReference type="PROSITE" id="PS50261"/>
    </source>
</evidence>
<feature type="compositionally biased region" description="Pro residues" evidence="17">
    <location>
        <begin position="938"/>
        <end position="950"/>
    </location>
</feature>
<feature type="transmembrane region" description="Helical" evidence="18">
    <location>
        <begin position="2755"/>
        <end position="2779"/>
    </location>
</feature>
<evidence type="ECO:0000256" key="18">
    <source>
        <dbReference type="SAM" id="Phobius"/>
    </source>
</evidence>
<dbReference type="FunFam" id="1.20.1070.10:FF:000234">
    <property type="entry name" value="adhesion G-protein coupled receptor G4"/>
    <property type="match status" value="1"/>
</dbReference>
<dbReference type="RefSeq" id="XP_040484043.1">
    <property type="nucleotide sequence ID" value="XM_040628109.1"/>
</dbReference>
<organism evidence="23 24">
    <name type="scientific">Ursus maritimus</name>
    <name type="common">Polar bear</name>
    <name type="synonym">Thalarctos maritimus</name>
    <dbReference type="NCBI Taxonomy" id="29073"/>
    <lineage>
        <taxon>Eukaryota</taxon>
        <taxon>Metazoa</taxon>
        <taxon>Chordata</taxon>
        <taxon>Craniata</taxon>
        <taxon>Vertebrata</taxon>
        <taxon>Euteleostomi</taxon>
        <taxon>Mammalia</taxon>
        <taxon>Eutheria</taxon>
        <taxon>Laurasiatheria</taxon>
        <taxon>Carnivora</taxon>
        <taxon>Caniformia</taxon>
        <taxon>Ursidae</taxon>
        <taxon>Ursus</taxon>
    </lineage>
</organism>
<feature type="compositionally biased region" description="Low complexity" evidence="17">
    <location>
        <begin position="1145"/>
        <end position="1154"/>
    </location>
</feature>
<dbReference type="InterPro" id="IPR013320">
    <property type="entry name" value="ConA-like_dom_sf"/>
</dbReference>
<feature type="domain" description="GAIN-B" evidence="20">
    <location>
        <begin position="2534"/>
        <end position="2684"/>
    </location>
</feature>
<feature type="transmembrane region" description="Helical" evidence="18">
    <location>
        <begin position="2692"/>
        <end position="2718"/>
    </location>
</feature>
<dbReference type="Pfam" id="PF01825">
    <property type="entry name" value="GPS"/>
    <property type="match status" value="1"/>
</dbReference>
<dbReference type="InterPro" id="IPR057244">
    <property type="entry name" value="GAIN_B"/>
</dbReference>
<dbReference type="PROSITE" id="PS00650">
    <property type="entry name" value="G_PROTEIN_RECEP_F2_2"/>
    <property type="match status" value="1"/>
</dbReference>
<sequence length="3079" mass="330278">MWLKMMKLNFCSLNFICFLFSLPQIWAEALSLKGKRLDFYGRADTYVSLTNTVPELSRFTACIDLVFVDDKLSDWMAFSYVTNNAFLGREDIDLGLGGDHQQLILYNLGKTFYIRYHLTPFQWHTVCLMWDGVKGRLELFLNSERILVMMDQPQNLTPNGTLMLGRFLTNWNSQVESALPGFTGSLYYFQLWDHILENEEFLKCVGGNVVSWEEDVWLISKIVPTVDTRLRCFVSENITIQEMSTTLSQQIDLTTPSQVTGLKPQETIYSSTMMLKSMPVFATDYTTISYSNTTSPPLETMTTPKFLKTSIAETTRFVADILSTLAAITLPTKSTSIGTTTNSMKITKSPTSDSTRTTKMAEAIGTETFHPTTATDFLHTSGLTKNSIISNTSVTGSQSTIMKTPSLFSSAESIPISTTSWPKHKSTGIDALSISTASQEFLASTAAGTVPWSMAEETSATSTHAGTASASPPESVLNSTVAPVDSVFPRNQTASTLATTDMEIASPVHSKTLPTRPIETMPVLTAEAELTSTNFQDVSSPRMEDTISTSVPMKASSVALSFRTPSPFTGAQSTQPVIDAETTHAALTLGLTLAPTAADTLLPPITPGPVYTQNTPTGGGNMLPLNSTSSASTVKASESGPTSITGDGAHLFSTNETTWTPRAEQTLWTSAFHGSTSNAGHSSTTSTTIIPPGSASESEATAVTDVGIPAGATTERYATALPTMMTSWFANFSTVLGTISVTKLPEFKLTTLRLKTTPLPTAAGSELLSTPRETFVPPVDRLSTLADLEPKVSTEESASETTLTETNGTTACGETTAPVPESTTPPRCNGPETRTETTSRYLEGKSTLQVTAELSPFATTLEATEEAAQMVTASVTISPFPDVEKWTTPLDNKTTTTEVRGSWLSTESMKTTPKSSYDGTTEIFNSTHTHTAHRTSEAPPPEGNPTPPPISESTHTFPEPPRASTTRVLGTSFATVSTDMTVMSSSAGIWPPRPTATLSSAAPVPSPTVTPASVSPLDQTASTTGDTVPTHRHSIPPTSEATVFSVRVTPMTVPSLTETPVPLWRPPTPVATEAKTTFLFTSADTVTPFTPTLVCSKSPPNNIPVVSSTHVISTMFTPVATQPISQGEETSSHALSLPYTLSSSGDVVSSAPSSTETSAVDETVPLHTSADKLTVDGHISQSSTGLGNTLVPTLSVTDISALSSDKEQMTTSPGNTSRTMKVTEISPSENPCISDSPSTSSLEMTDTGFAETTTISSHQTHSPSEFPLGTPPDRISASSPPSGTLRTTPTSISSHIVDAHIPEMSTSLGKTALPSQPLTITTFSSPEKESVSALSIYTPRTEKMIVSATSVTHPFSYHQDTSFADTVTSRTTRISNPVNVNTTLSYLLSPKTQTKVTSVASPISESTQTSPESLSLSTTRLSSANFTVISTDGITTALSAPNAPTALQEKTSVATSTPTYQMSSLPVCVTAFSSKRVSDTPTIAITKSSKTAHPDGLKSPSIATSGPMSEMPSMSVNGSSLSPPAVSFATSTKAGSFSSLLSSTTPRTTMTLQTSTLDVTPGPTSKSSLFSSASITSGRTKVPSRITPTSISSLTQPTFPSVKTIPTTVMAGMATPSVGTTAFSLLGSRNTEAISSIPKTTFSPFQSTTRQSSQRDETTTLGVLSGTANGSFSPGSSSTVTTFTNTYSRTAALEHVLSSTLSDNLHTSLTIQVSPSLTSFKSTPGSTKRVKATTYLSSNTENMTSLSENTSAAELTKGATSVGPPVSYTPRTPSVATPPSLTSFIFSPRSPEAKFSTSETFFPLTSRMVEFPVLGTRITSGNTQSLLMTSWNTPTAKGSQFPISTTTHISTPRKMEAETPYLVPGSLLTFTASQTGLVSGDVMAKSSLSTSGILPTLGMSDSPSSPISSRSTPITLADIKHTFEKKATSVTPGTTLAWTPSGATSGSILSEATSSSMLAWILSTFPSGSPLATVSSTPHVITSSPEDVSKSAVLTSDATPAHSFTNFTTLPFAAVSAALTQTTPPPTVGSITTGFPTSLPMSINITVDSAYMSQSPEASSRTTVTAKSRSVSQPQPLSRMSRSPPATDHAPSVSPALLPSPVGTSAWSRIPAASASPTLVLPKPTLDSLPNITTTMLTAPTTSFPFTSTGLTHPSTATVSSLLSSSSETTRLDSTPSFLSRETATSLAAAVSTVSFYNIEMSFSVFDEKPRIPITSVVKEFAENWLNSIFQDSEFALANLSIQVKTRDTSEGEITMDRIILAQREGQGMATISRVPSSYVCHTILKASSSLAAKELISRIKSKIHGNLTHGNFTQGQLTLFVRSEHVVVKKLEPGRCEAQETVSKYKGTYKWLLTNPTDTAQTRCIKNRHENATRLCSISINTGKSQWEKPKLKQCKLLQGLPDKIVDLANITISDENVDDVAEHVLNLINESPTLDEEETKIIVSKVSDISRCDEISMNLTQIILQIINALLGKQNNSASDLHEVRNEILRIIERAGHKMEFSGRTANLTAARLALAVLRVDHAFEGMAFGIRSLEEGADPEIYLGEAPLGRILASIYLPKSLRERIPLSNLHTILFNFFGQTSLFKTGSVTKALSTFVVSASVSDTAIENLAEPVVITLQHVEGNQNYDQVHCAFWDLEGNNGQGGWNSSGCKVKETNVNHTICQCDHLTHFGVLMDLSRSAMDAVNERILVLITYIGCGISSIFLGVAIVTYIAFHKLRKDHPSKILINLCTALLMLNLTFLVNAWSSAFQEVGLCVTAAVALHYFLLVSLTWMGLEGVHMYLSLVRVFNIYVPNYILKFCLVGWGIPGIMVAVTLSVKKDLYGTLSSTTPFCWIKDDSTFYTSVVAYFCLIFLMNLSMFCTVLVQLNSMNSQSRKTRRKTILRDLKGTTSLTFLLGLTWGFAFFAWGPVRILFLYLFAIFNTLQGFLIFVFYCLMKESVREQWRIHLCCGWLRLDNSSDGDSRCGLHVGYKQERLKKTFQEKLLTPSLKSTATSSTLKSLGSGQCTLSEISFPNGDFDEDPYCFSPLSCEVEPNYVGRILPVEVKMNSTHKDFWNNSQQRHPPPPSPRLGKMLSL</sequence>
<keyword evidence="9 24" id="KW-0675">Receptor</keyword>
<dbReference type="Gene3D" id="1.20.1070.10">
    <property type="entry name" value="Rhodopsin 7-helix transmembrane proteins"/>
    <property type="match status" value="1"/>
</dbReference>
<comment type="similarity">
    <text evidence="2">Belongs to the G-protein coupled receptor 2 family. Adhesion G-protein coupled receptor (ADGR) subfamily.</text>
</comment>
<feature type="domain" description="G-protein coupled receptors family 2 profile 2" evidence="21">
    <location>
        <begin position="2693"/>
        <end position="2940"/>
    </location>
</feature>
<comment type="subunit">
    <text evidence="15">Homodimer; homodimerizes via its Pentraxin domain in a calcium-independent manner. Heterodimer of 2 chains generated by proteolytic processing; the large extracellular N-terminal fragment and the membrane-bound C-terminal fragment predominantly remain associated and non-covalently linked.</text>
</comment>
<evidence type="ECO:0000313" key="24">
    <source>
        <dbReference type="RefSeq" id="XP_040484043.1"/>
    </source>
</evidence>
<dbReference type="GO" id="GO:0007189">
    <property type="term" value="P:adenylate cyclase-activating G protein-coupled receptor signaling pathway"/>
    <property type="evidence" value="ECO:0007669"/>
    <property type="project" value="TreeGrafter"/>
</dbReference>
<dbReference type="Pfam" id="PF00002">
    <property type="entry name" value="7tm_2"/>
    <property type="match status" value="1"/>
</dbReference>
<evidence type="ECO:0000256" key="17">
    <source>
        <dbReference type="SAM" id="MobiDB-lite"/>
    </source>
</evidence>
<comment type="caution">
    <text evidence="16">Lacks conserved residue(s) required for the propagation of feature annotation.</text>
</comment>
<feature type="transmembrane region" description="Helical" evidence="18">
    <location>
        <begin position="2730"/>
        <end position="2749"/>
    </location>
</feature>
<dbReference type="CDD" id="cd15997">
    <property type="entry name" value="7tmB2_GPR112"/>
    <property type="match status" value="1"/>
</dbReference>
<feature type="compositionally biased region" description="Polar residues" evidence="17">
    <location>
        <begin position="1501"/>
        <end position="1518"/>
    </location>
</feature>
<evidence type="ECO:0000256" key="1">
    <source>
        <dbReference type="ARBA" id="ARBA00004141"/>
    </source>
</evidence>
<keyword evidence="10" id="KW-0325">Glycoprotein</keyword>
<evidence type="ECO:0000259" key="22">
    <source>
        <dbReference type="PROSITE" id="PS51828"/>
    </source>
</evidence>